<dbReference type="SMART" id="SM00543">
    <property type="entry name" value="MIF4G"/>
    <property type="match status" value="3"/>
</dbReference>
<dbReference type="InterPro" id="IPR003890">
    <property type="entry name" value="MIF4G-like_typ-3"/>
</dbReference>
<gene>
    <name evidence="6" type="ORF">THASP1DRAFT_12941</name>
</gene>
<dbReference type="OrthoDB" id="27832at2759"/>
<protein>
    <submittedName>
        <fullName evidence="6">ARM repeat-containing protein</fullName>
    </submittedName>
</protein>
<comment type="subcellular location">
    <subcellularLocation>
        <location evidence="1">Cytoplasm</location>
    </subcellularLocation>
</comment>
<dbReference type="InterPro" id="IPR016024">
    <property type="entry name" value="ARM-type_fold"/>
</dbReference>
<feature type="region of interest" description="Disordered" evidence="4">
    <location>
        <begin position="335"/>
        <end position="360"/>
    </location>
</feature>
<dbReference type="SUPFAM" id="SSF48371">
    <property type="entry name" value="ARM repeat"/>
    <property type="match status" value="2"/>
</dbReference>
<proteinExistence type="predicted"/>
<dbReference type="GO" id="GO:0035145">
    <property type="term" value="C:exon-exon junction complex"/>
    <property type="evidence" value="ECO:0007669"/>
    <property type="project" value="TreeGrafter"/>
</dbReference>
<dbReference type="STRING" id="78915.A0A4P9XVQ9"/>
<dbReference type="InterPro" id="IPR007193">
    <property type="entry name" value="Upf2/Nmd2_C"/>
</dbReference>
<evidence type="ECO:0000256" key="3">
    <source>
        <dbReference type="SAM" id="Coils"/>
    </source>
</evidence>
<evidence type="ECO:0000313" key="7">
    <source>
        <dbReference type="Proteomes" id="UP000271241"/>
    </source>
</evidence>
<dbReference type="PANTHER" id="PTHR12839:SF7">
    <property type="entry name" value="REGULATOR OF NONSENSE TRANSCRIPTS 2"/>
    <property type="match status" value="1"/>
</dbReference>
<feature type="compositionally biased region" description="Acidic residues" evidence="4">
    <location>
        <begin position="836"/>
        <end position="889"/>
    </location>
</feature>
<accession>A0A4P9XVQ9</accession>
<dbReference type="Gene3D" id="1.25.40.180">
    <property type="match status" value="3"/>
</dbReference>
<dbReference type="Pfam" id="PF02854">
    <property type="entry name" value="MIF4G"/>
    <property type="match status" value="2"/>
</dbReference>
<evidence type="ECO:0000256" key="4">
    <source>
        <dbReference type="SAM" id="MobiDB-lite"/>
    </source>
</evidence>
<feature type="domain" description="MIF4G" evidence="5">
    <location>
        <begin position="391"/>
        <end position="583"/>
    </location>
</feature>
<sequence>LDSSLKKNTAFIKKCRASLGQDAQVQLLRDMQQLKLDKYVSEIVAAIPEGLLRCKREPDVVAAVEIISSLHQRFADTFSLPLAQLLQRAMQPTPKAQLSAMTAEQRDREETARLARQRILGRILVDLWLAGVFVGMSDVKEKERAAATGLDRADDRMVLQIYRDLLADDAEHINLPLAIAFVRYFGMQTIGQVVSDALRQQLRELVLNYYRGVAKHLLREHRLVKRLERRNNEWAIARGEITDEAKQSHERAVKAYEKLLSSTQSLADYLGANMPNLPVDEDTSAGVSLIKMGARGDDDKDMGNGIWEDEDARLFYESILDLKNAVPAIVLEGRRGKKDAQAADTEAETTTEATSGTGAEVQEESAMREMIERMKLDNDNDEDAGGKIGASAKLDSILARMPTMNNRDLIDQAAIDFCYLNAKGWRKRLADALFNVPRTRLDLLPYYSRLIATLHPYMEDVSATVLAALESEFRYLSNRKRKHLMEARIRNVRFLAELAKFGVTPPHVILHCIKVLVDEFTTDCIEVLCNLLETCGRYLYKSPATHATTCGMLEVMLKKKQALPLEARLTMMIENAYYQCNPPEQAARVEKQRTPMEQFVRKVLFADLDSSTVDKTLRTLRKLHWEDPEIMQMMARLLSRPWKVQYSNLHLLAVIVSGLYRYHTELGVLVVDTIIEEIRVGLEKNLFKQNQRRVAVIRYLGELYNYRVIDSALIFSTLYTIITLGHEYGRPARERICPLDLPNDFFRVRLCCILLDTCGIYFDKGLSKTRLDEFLVFFQMYCLSKNRMSMDVEYMFKDVIELLRPKLKLVQTYEEAQEAVDKLLMPGLKAMQGEDALSEDVDDGDDDNDDDEEGDEDDDEEDEDEEDDDEEDDDDNEGENEDEEEEVDEDEAAILAEGVLVDPDDDSVVVLNRHDEASVEIDEEFEKEYSMMMLESLESRKFERKAATLDVAIPMHLRENLANSESEVPERGDTSGKNVTFTLLLKRGNKQQTKAVEVPSDSALAVSTKQKQEAEKEEKQRLKQLVLNYEEREQEEEMQGSCCQRILATSAVLRANARE</sequence>
<dbReference type="PANTHER" id="PTHR12839">
    <property type="entry name" value="NONSENSE-MEDIATED MRNA DECAY PROTEIN 2 UP-FRAMESHIFT SUPPRESSOR 2"/>
    <property type="match status" value="1"/>
</dbReference>
<dbReference type="Gene3D" id="4.10.80.160">
    <property type="match status" value="1"/>
</dbReference>
<organism evidence="6 7">
    <name type="scientific">Thamnocephalis sphaerospora</name>
    <dbReference type="NCBI Taxonomy" id="78915"/>
    <lineage>
        <taxon>Eukaryota</taxon>
        <taxon>Fungi</taxon>
        <taxon>Fungi incertae sedis</taxon>
        <taxon>Zoopagomycota</taxon>
        <taxon>Zoopagomycotina</taxon>
        <taxon>Zoopagomycetes</taxon>
        <taxon>Zoopagales</taxon>
        <taxon>Sigmoideomycetaceae</taxon>
        <taxon>Thamnocephalis</taxon>
    </lineage>
</organism>
<dbReference type="GO" id="GO:0000184">
    <property type="term" value="P:nuclear-transcribed mRNA catabolic process, nonsense-mediated decay"/>
    <property type="evidence" value="ECO:0007669"/>
    <property type="project" value="InterPro"/>
</dbReference>
<dbReference type="Pfam" id="PF04050">
    <property type="entry name" value="Upf2"/>
    <property type="match status" value="1"/>
</dbReference>
<keyword evidence="7" id="KW-1185">Reference proteome</keyword>
<name>A0A4P9XVQ9_9FUNG</name>
<evidence type="ECO:0000256" key="1">
    <source>
        <dbReference type="ARBA" id="ARBA00004496"/>
    </source>
</evidence>
<feature type="non-terminal residue" evidence="6">
    <location>
        <position position="1"/>
    </location>
</feature>
<feature type="region of interest" description="Disordered" evidence="4">
    <location>
        <begin position="833"/>
        <end position="889"/>
    </location>
</feature>
<keyword evidence="2" id="KW-0963">Cytoplasm</keyword>
<dbReference type="EMBL" id="KZ992456">
    <property type="protein sequence ID" value="RKP10363.1"/>
    <property type="molecule type" value="Genomic_DNA"/>
</dbReference>
<dbReference type="InterPro" id="IPR039762">
    <property type="entry name" value="Nmd2/UPF2"/>
</dbReference>
<reference evidence="7" key="1">
    <citation type="journal article" date="2018" name="Nat. Microbiol.">
        <title>Leveraging single-cell genomics to expand the fungal tree of life.</title>
        <authorList>
            <person name="Ahrendt S.R."/>
            <person name="Quandt C.A."/>
            <person name="Ciobanu D."/>
            <person name="Clum A."/>
            <person name="Salamov A."/>
            <person name="Andreopoulos B."/>
            <person name="Cheng J.F."/>
            <person name="Woyke T."/>
            <person name="Pelin A."/>
            <person name="Henrissat B."/>
            <person name="Reynolds N.K."/>
            <person name="Benny G.L."/>
            <person name="Smith M.E."/>
            <person name="James T.Y."/>
            <person name="Grigoriev I.V."/>
        </authorList>
    </citation>
    <scope>NUCLEOTIDE SEQUENCE [LARGE SCALE GENOMIC DNA]</scope>
    <source>
        <strain evidence="7">RSA 1356</strain>
    </source>
</reference>
<dbReference type="Proteomes" id="UP000271241">
    <property type="component" value="Unassembled WGS sequence"/>
</dbReference>
<dbReference type="FunFam" id="1.25.40.180:FF:000037">
    <property type="entry name" value="Nonsense-mediated mRNA decay factor (Upf2)"/>
    <property type="match status" value="1"/>
</dbReference>
<dbReference type="AlphaFoldDB" id="A0A4P9XVQ9"/>
<feature type="compositionally biased region" description="Low complexity" evidence="4">
    <location>
        <begin position="342"/>
        <end position="360"/>
    </location>
</feature>
<keyword evidence="3" id="KW-0175">Coiled coil</keyword>
<evidence type="ECO:0000256" key="2">
    <source>
        <dbReference type="ARBA" id="ARBA00022490"/>
    </source>
</evidence>
<dbReference type="GO" id="GO:0003723">
    <property type="term" value="F:RNA binding"/>
    <property type="evidence" value="ECO:0007669"/>
    <property type="project" value="InterPro"/>
</dbReference>
<evidence type="ECO:0000313" key="6">
    <source>
        <dbReference type="EMBL" id="RKP10363.1"/>
    </source>
</evidence>
<dbReference type="GO" id="GO:0005737">
    <property type="term" value="C:cytoplasm"/>
    <property type="evidence" value="ECO:0007669"/>
    <property type="project" value="UniProtKB-SubCell"/>
</dbReference>
<feature type="domain" description="MIF4G" evidence="5">
    <location>
        <begin position="5"/>
        <end position="233"/>
    </location>
</feature>
<feature type="coiled-coil region" evidence="3">
    <location>
        <begin position="1005"/>
        <end position="1039"/>
    </location>
</feature>
<feature type="domain" description="MIF4G" evidence="5">
    <location>
        <begin position="598"/>
        <end position="806"/>
    </location>
</feature>
<evidence type="ECO:0000259" key="5">
    <source>
        <dbReference type="SMART" id="SM00543"/>
    </source>
</evidence>